<keyword evidence="1" id="KW-0614">Plasmid</keyword>
<reference evidence="1" key="1">
    <citation type="journal article" date="2016" name="Antimicrob. Agents Chemother.">
        <title>Genetic Characterization of a blaVEB-2-carrying plasmid in Vibrio parahaemolyticus.</title>
        <authorList>
            <person name="Li R."/>
            <person name="Ye L."/>
            <person name="Zheng Z."/>
            <person name="Chan E.W."/>
            <person name="Chen S."/>
        </authorList>
    </citation>
    <scope>NUCLEOTIDE SEQUENCE</scope>
    <source>
        <strain evidence="1">VPS92</strain>
        <plasmid evidence="1">pVPS92-VEB</plasmid>
    </source>
</reference>
<evidence type="ECO:0000313" key="1">
    <source>
        <dbReference type="EMBL" id="ANS55630.1"/>
    </source>
</evidence>
<accession>A0A1B1LRE4</accession>
<name>A0A1B1LRE4_VIBPH</name>
<geneLocation type="plasmid" evidence="1">
    <name>pVPS92-VEB</name>
</geneLocation>
<dbReference type="AlphaFoldDB" id="A0A1B1LRE4"/>
<proteinExistence type="predicted"/>
<organism evidence="1">
    <name type="scientific">Vibrio parahaemolyticus</name>
    <dbReference type="NCBI Taxonomy" id="670"/>
    <lineage>
        <taxon>Bacteria</taxon>
        <taxon>Pseudomonadati</taxon>
        <taxon>Pseudomonadota</taxon>
        <taxon>Gammaproteobacteria</taxon>
        <taxon>Vibrionales</taxon>
        <taxon>Vibrionaceae</taxon>
        <taxon>Vibrio</taxon>
    </lineage>
</organism>
<protein>
    <submittedName>
        <fullName evidence="1">Uncharacterized protein</fullName>
    </submittedName>
</protein>
<dbReference type="EMBL" id="KU356480">
    <property type="protein sequence ID" value="ANS55630.1"/>
    <property type="molecule type" value="Genomic_DNA"/>
</dbReference>
<dbReference type="RefSeq" id="WP_172687311.1">
    <property type="nucleotide sequence ID" value="NZ_JAESOU010000012.1"/>
</dbReference>
<sequence>MYELSIIDADSLKDLHTLDVPLSGESLEITDKEHALFRVSRNNKVCSKTGVCALGATTTFNVVKGKTFTSRLDAEEALRLDLMVNADLVYAVAVTPESAPPFVLYAAYVYNPQKVVANREKVNMPLTAKITFDNYAATEKTVDENNIKEALALLPINAAIESRIEGDTFCMFCETRERDDLFNAVSNIINRMHLKFSGTQFDGVTVSVRYV</sequence>